<evidence type="ECO:0000313" key="2">
    <source>
        <dbReference type="EMBL" id="MBR0560425.1"/>
    </source>
</evidence>
<dbReference type="Gene3D" id="3.50.50.60">
    <property type="entry name" value="FAD/NAD(P)-binding domain"/>
    <property type="match status" value="1"/>
</dbReference>
<dbReference type="InterPro" id="IPR036188">
    <property type="entry name" value="FAD/NAD-bd_sf"/>
</dbReference>
<feature type="domain" description="FAD-dependent urate hydroxylase HpyO/Asp monooxygenase CreE-like FAD/NAD(P)-binding" evidence="1">
    <location>
        <begin position="2"/>
        <end position="153"/>
    </location>
</feature>
<evidence type="ECO:0000259" key="1">
    <source>
        <dbReference type="Pfam" id="PF13454"/>
    </source>
</evidence>
<dbReference type="RefSeq" id="WP_211682810.1">
    <property type="nucleotide sequence ID" value="NZ_JAGRQH010000008.1"/>
</dbReference>
<keyword evidence="3" id="KW-1185">Reference proteome</keyword>
<dbReference type="EMBL" id="JAGRQH010000008">
    <property type="protein sequence ID" value="MBR0560425.1"/>
    <property type="molecule type" value="Genomic_DNA"/>
</dbReference>
<evidence type="ECO:0000313" key="3">
    <source>
        <dbReference type="Proteomes" id="UP000677812"/>
    </source>
</evidence>
<name>A0ABS5E940_9PROT</name>
<accession>A0ABS5E940</accession>
<proteinExistence type="predicted"/>
<gene>
    <name evidence="2" type="ORF">KB213_10215</name>
</gene>
<dbReference type="Pfam" id="PF13454">
    <property type="entry name" value="NAD_binding_9"/>
    <property type="match status" value="1"/>
</dbReference>
<dbReference type="PANTHER" id="PTHR40254:SF1">
    <property type="entry name" value="BLR0577 PROTEIN"/>
    <property type="match status" value="1"/>
</dbReference>
<protein>
    <submittedName>
        <fullName evidence="2">FAD/NAD(P)-binding protein</fullName>
    </submittedName>
</protein>
<dbReference type="SUPFAM" id="SSF51905">
    <property type="entry name" value="FAD/NAD(P)-binding domain"/>
    <property type="match status" value="1"/>
</dbReference>
<reference evidence="2 3" key="1">
    <citation type="submission" date="2021-04" db="EMBL/GenBank/DDBJ databases">
        <title>The complete genome sequence of Neokomagataea sp. TBRC 2177.</title>
        <authorList>
            <person name="Charoenyingcharoen P."/>
            <person name="Yukphan P."/>
        </authorList>
    </citation>
    <scope>NUCLEOTIDE SEQUENCE [LARGE SCALE GENOMIC DNA]</scope>
    <source>
        <strain evidence="2 3">TBRC 2177</strain>
    </source>
</reference>
<comment type="caution">
    <text evidence="2">The sequence shown here is derived from an EMBL/GenBank/DDBJ whole genome shotgun (WGS) entry which is preliminary data.</text>
</comment>
<dbReference type="PANTHER" id="PTHR40254">
    <property type="entry name" value="BLR0577 PROTEIN"/>
    <property type="match status" value="1"/>
</dbReference>
<dbReference type="Proteomes" id="UP000677812">
    <property type="component" value="Unassembled WGS sequence"/>
</dbReference>
<organism evidence="2 3">
    <name type="scientific">Neokomagataea anthophila</name>
    <dbReference type="NCBI Taxonomy" id="2826925"/>
    <lineage>
        <taxon>Bacteria</taxon>
        <taxon>Pseudomonadati</taxon>
        <taxon>Pseudomonadota</taxon>
        <taxon>Alphaproteobacteria</taxon>
        <taxon>Acetobacterales</taxon>
        <taxon>Acetobacteraceae</taxon>
        <taxon>Neokomagataea</taxon>
    </lineage>
</organism>
<dbReference type="InterPro" id="IPR052189">
    <property type="entry name" value="L-asp_N-monooxygenase_NS-form"/>
</dbReference>
<dbReference type="InterPro" id="IPR038732">
    <property type="entry name" value="HpyO/CreE_NAD-binding"/>
</dbReference>
<sequence length="452" mass="49223">MIIGGGASGSITAWHLARLRMAGAGERIVVIEPRAALGAGQAYGTLDASHRINVPASRMTIHAAQPDDFSTWLAEQVLNDADARRPNGDVYPARAQFALYLAARLKPYQDAGTIVHCRASVERLRREELTWVAELADGRGEVRAARVVLATSHPPPQLLPQLVSVKDHARIIANPWAESALAAIAPYDSVAIIGTGLTMADCVASLSAQGHLGSVLAFSRRGMRSGGHAEGLARGAWGENFTNNLPRTALALLQRVRGSVEESGRQGLPWQAVFDALKMQGRSLWQALPLDEKRRFVRHLRVFWDIHRFRIAPQLESVLEAGIKRGQVCIEAARLQGVEAEYEEIILHMRRRGMGVETRSVQWLINAVGPNHAGILRTKSYLARLSEDGWVEADPVGLGLHTRQDHRAVGVRGVSDTLFIAGPLSRATFGELMGFPEITTYAESVALAVLKS</sequence>